<feature type="region of interest" description="Disordered" evidence="1">
    <location>
        <begin position="1"/>
        <end position="103"/>
    </location>
</feature>
<protein>
    <submittedName>
        <fullName evidence="2">Uncharacterized protein</fullName>
    </submittedName>
</protein>
<gene>
    <name evidence="2" type="ORF">JR316_011227</name>
</gene>
<organism evidence="2">
    <name type="scientific">Psilocybe cubensis</name>
    <name type="common">Psychedelic mushroom</name>
    <name type="synonym">Stropharia cubensis</name>
    <dbReference type="NCBI Taxonomy" id="181762"/>
    <lineage>
        <taxon>Eukaryota</taxon>
        <taxon>Fungi</taxon>
        <taxon>Dikarya</taxon>
        <taxon>Basidiomycota</taxon>
        <taxon>Agaricomycotina</taxon>
        <taxon>Agaricomycetes</taxon>
        <taxon>Agaricomycetidae</taxon>
        <taxon>Agaricales</taxon>
        <taxon>Agaricineae</taxon>
        <taxon>Strophariaceae</taxon>
        <taxon>Psilocybe</taxon>
    </lineage>
</organism>
<evidence type="ECO:0000256" key="1">
    <source>
        <dbReference type="SAM" id="MobiDB-lite"/>
    </source>
</evidence>
<dbReference type="AlphaFoldDB" id="A0A8H8CGF8"/>
<feature type="compositionally biased region" description="Low complexity" evidence="1">
    <location>
        <begin position="27"/>
        <end position="37"/>
    </location>
</feature>
<reference evidence="2" key="1">
    <citation type="submission" date="2021-02" db="EMBL/GenBank/DDBJ databases">
        <title>Psilocybe cubensis genome.</title>
        <authorList>
            <person name="Mckernan K.J."/>
            <person name="Crawford S."/>
            <person name="Trippe A."/>
            <person name="Kane L.T."/>
            <person name="Mclaughlin S."/>
        </authorList>
    </citation>
    <scope>NUCLEOTIDE SEQUENCE [LARGE SCALE GENOMIC DNA]</scope>
    <source>
        <strain evidence="2">MGC-MH-2018</strain>
    </source>
</reference>
<feature type="compositionally biased region" description="Basic residues" evidence="1">
    <location>
        <begin position="407"/>
        <end position="419"/>
    </location>
</feature>
<feature type="region of interest" description="Disordered" evidence="1">
    <location>
        <begin position="492"/>
        <end position="522"/>
    </location>
</feature>
<sequence>MSSLAEKRTVRTLAETDGDNHQSRSLVQVKPNVPVVVMLENRSKKNQRKQKKKKKKETMTRNQQVEEQRQRRSEDSLSSSGSSGISRTESETSDSLLNEQTLMVKPKVSNSTLEEYRKERLIRQAERQADAALFASIIKGMDALKKERESYFEITHAAIKDITTTLKEQQEENRLYWQKCNEAVLAFQLQLEEQEAKRRAERQAQQEFLRHISSKLSKIKGDAIELASLTSNVEHYFIEVSSSNMKVLKIQLHTDRSTDAVNLQIECGGKNKNHIEREFINKISKNARVPKAQIPRCAGSQLVVPLEPLDHEVGTSSEHSDLKAFLVPSHWLDGERSIIVEYYSNVWHLSLAAPSIEHGVNDHEVDRDLYERMSVKAFFSKIIEGQKAQIEPENISNTEPDYESSDKKKRKREKTRMKRQSLMQKDENNPSASSTRVEQAFTVVPEERNPTLEDAFLLLSLSKRSVSQIPEDLVTSEPNLGEAATGTVLAKDPEPLPLQEDKSTNEEYTGLQEGSTAEETQDPAEIQFNSPHNELEEIRVSYSTLQKDYDVLKREFAMQLALLQQSYEEQSIRGAEVQKKFKAEINDFYALLNAERVNFNEMKIGFQSTIEGLTRKLRKQEFELQQLQSIIATDSLTVEDSIGAAIDQTRNTMDNIKDPVFINKIRRRRIIEITQEKMAEILRLVPKSWKKRYGTARLWRDKLDQLRDQSLSEDDERLKVARQLLENPGTTLSKDHSAAIESLLSDPLAMILVAHSTNTFREEGNNAAHPDHSLRFWTHAIEYMYDNKEITEQEKESFSTLIKPPPDYQRQKIWKTMIDEVPNANNAHTYVTYVSWSV</sequence>
<proteinExistence type="predicted"/>
<feature type="region of interest" description="Disordered" evidence="1">
    <location>
        <begin position="390"/>
        <end position="437"/>
    </location>
</feature>
<feature type="compositionally biased region" description="Low complexity" evidence="1">
    <location>
        <begin position="76"/>
        <end position="87"/>
    </location>
</feature>
<feature type="compositionally biased region" description="Basic and acidic residues" evidence="1">
    <location>
        <begin position="492"/>
        <end position="505"/>
    </location>
</feature>
<comment type="caution">
    <text evidence="2">The sequence shown here is derived from an EMBL/GenBank/DDBJ whole genome shotgun (WGS) entry which is preliminary data.</text>
</comment>
<dbReference type="EMBL" id="JAFIQS010000013">
    <property type="protein sequence ID" value="KAG5164030.1"/>
    <property type="molecule type" value="Genomic_DNA"/>
</dbReference>
<name>A0A8H8CGF8_PSICU</name>
<evidence type="ECO:0000313" key="2">
    <source>
        <dbReference type="EMBL" id="KAG5164030.1"/>
    </source>
</evidence>
<feature type="compositionally biased region" description="Basic and acidic residues" evidence="1">
    <location>
        <begin position="64"/>
        <end position="75"/>
    </location>
</feature>
<accession>A0A8H8CGF8</accession>
<feature type="compositionally biased region" description="Basic residues" evidence="1">
    <location>
        <begin position="44"/>
        <end position="56"/>
    </location>
</feature>